<keyword evidence="2" id="KW-1185">Reference proteome</keyword>
<dbReference type="RefSeq" id="WP_126108657.1">
    <property type="nucleotide sequence ID" value="NZ_CP034465.1"/>
</dbReference>
<name>A0A3S9H8A5_9LACT</name>
<dbReference type="Proteomes" id="UP000273326">
    <property type="component" value="Chromosome"/>
</dbReference>
<dbReference type="OrthoDB" id="7061841at2"/>
<organism evidence="1 2">
    <name type="scientific">Jeotgalibaca ciconiae</name>
    <dbReference type="NCBI Taxonomy" id="2496265"/>
    <lineage>
        <taxon>Bacteria</taxon>
        <taxon>Bacillati</taxon>
        <taxon>Bacillota</taxon>
        <taxon>Bacilli</taxon>
        <taxon>Lactobacillales</taxon>
        <taxon>Carnobacteriaceae</taxon>
        <taxon>Jeotgalibaca</taxon>
    </lineage>
</organism>
<evidence type="ECO:0000313" key="2">
    <source>
        <dbReference type="Proteomes" id="UP000273326"/>
    </source>
</evidence>
<evidence type="ECO:0000313" key="1">
    <source>
        <dbReference type="EMBL" id="AZP03566.1"/>
    </source>
</evidence>
<gene>
    <name evidence="1" type="ORF">EJN90_02145</name>
</gene>
<proteinExistence type="predicted"/>
<reference evidence="2" key="1">
    <citation type="submission" date="2018-12" db="EMBL/GenBank/DDBJ databases">
        <title>Complete genome sequencing of Jeotgalibaca sp. H21T32.</title>
        <authorList>
            <person name="Bae J.-W."/>
            <person name="Lee S.-Y."/>
        </authorList>
    </citation>
    <scope>NUCLEOTIDE SEQUENCE [LARGE SCALE GENOMIC DNA]</scope>
    <source>
        <strain evidence="2">H21T32</strain>
    </source>
</reference>
<dbReference type="EMBL" id="CP034465">
    <property type="protein sequence ID" value="AZP03566.1"/>
    <property type="molecule type" value="Genomic_DNA"/>
</dbReference>
<dbReference type="KEGG" id="jeh:EJN90_02145"/>
<sequence length="78" mass="8858">MSCKGCDVKEEALAVDVDELIAEQLSFEIHLADEELVKKRVGKCEMCPFRSLHTCTKCGCFYKFRANLVNKECPVGNW</sequence>
<dbReference type="AlphaFoldDB" id="A0A3S9H8A5"/>
<protein>
    <submittedName>
        <fullName evidence="1">Uncharacterized protein</fullName>
    </submittedName>
</protein>
<accession>A0A3S9H8A5</accession>